<sequence length="16" mass="1876">MRAFWNASVLQYFSGV</sequence>
<reference evidence="1" key="1">
    <citation type="submission" date="2014-11" db="EMBL/GenBank/DDBJ databases">
        <authorList>
            <person name="Amaro Gonzalez C."/>
        </authorList>
    </citation>
    <scope>NUCLEOTIDE SEQUENCE</scope>
</reference>
<proteinExistence type="predicted"/>
<dbReference type="AlphaFoldDB" id="A0A0E9W3G5"/>
<evidence type="ECO:0000313" key="1">
    <source>
        <dbReference type="EMBL" id="JAH84048.1"/>
    </source>
</evidence>
<dbReference type="EMBL" id="GBXM01024529">
    <property type="protein sequence ID" value="JAH84048.1"/>
    <property type="molecule type" value="Transcribed_RNA"/>
</dbReference>
<organism evidence="1">
    <name type="scientific">Anguilla anguilla</name>
    <name type="common">European freshwater eel</name>
    <name type="synonym">Muraena anguilla</name>
    <dbReference type="NCBI Taxonomy" id="7936"/>
    <lineage>
        <taxon>Eukaryota</taxon>
        <taxon>Metazoa</taxon>
        <taxon>Chordata</taxon>
        <taxon>Craniata</taxon>
        <taxon>Vertebrata</taxon>
        <taxon>Euteleostomi</taxon>
        <taxon>Actinopterygii</taxon>
        <taxon>Neopterygii</taxon>
        <taxon>Teleostei</taxon>
        <taxon>Anguilliformes</taxon>
        <taxon>Anguillidae</taxon>
        <taxon>Anguilla</taxon>
    </lineage>
</organism>
<name>A0A0E9W3G5_ANGAN</name>
<reference evidence="1" key="2">
    <citation type="journal article" date="2015" name="Fish Shellfish Immunol.">
        <title>Early steps in the European eel (Anguilla anguilla)-Vibrio vulnificus interaction in the gills: Role of the RtxA13 toxin.</title>
        <authorList>
            <person name="Callol A."/>
            <person name="Pajuelo D."/>
            <person name="Ebbesson L."/>
            <person name="Teles M."/>
            <person name="MacKenzie S."/>
            <person name="Amaro C."/>
        </authorList>
    </citation>
    <scope>NUCLEOTIDE SEQUENCE</scope>
</reference>
<accession>A0A0E9W3G5</accession>
<protein>
    <submittedName>
        <fullName evidence="1">Uncharacterized protein</fullName>
    </submittedName>
</protein>